<organism evidence="1 2">
    <name type="scientific">Mollisia scopiformis</name>
    <name type="common">Conifer needle endophyte fungus</name>
    <name type="synonym">Phialocephala scopiformis</name>
    <dbReference type="NCBI Taxonomy" id="149040"/>
    <lineage>
        <taxon>Eukaryota</taxon>
        <taxon>Fungi</taxon>
        <taxon>Dikarya</taxon>
        <taxon>Ascomycota</taxon>
        <taxon>Pezizomycotina</taxon>
        <taxon>Leotiomycetes</taxon>
        <taxon>Helotiales</taxon>
        <taxon>Mollisiaceae</taxon>
        <taxon>Mollisia</taxon>
    </lineage>
</organism>
<keyword evidence="2" id="KW-1185">Reference proteome</keyword>
<protein>
    <submittedName>
        <fullName evidence="1">Serum paraoxonase/arylesteras-like protein</fullName>
    </submittedName>
</protein>
<evidence type="ECO:0000313" key="2">
    <source>
        <dbReference type="Proteomes" id="UP000070700"/>
    </source>
</evidence>
<dbReference type="AlphaFoldDB" id="A0A194X1Y0"/>
<name>A0A194X1Y0_MOLSC</name>
<dbReference type="KEGG" id="psco:LY89DRAFT_698616"/>
<dbReference type="Proteomes" id="UP000070700">
    <property type="component" value="Unassembled WGS sequence"/>
</dbReference>
<dbReference type="GeneID" id="28826721"/>
<accession>A0A194X1Y0</accession>
<sequence length="411" mass="44630">MGTKILLFTASAIVLLSTFYQFALRDFIFITLGVGRHHQKISEFPYKCRRLHSPLLESCEDMVIDEEGRALYAACSSVASRREWSPGGDKYDISARDLRDHVSVLDLDHPGEDGLFGLRTLTITGDYRSSSGGKEIDVHGLDVEHLSPTRLRFWMINHRPPVDAEGNALDPKVVGANSTIEVFEHEKGSQNLEWIRTISDDAVSTPNNLVAAGDGGVLITNDHTSKTGRLRRLEMILGGGSVAYCPPTSLSSPTQTCNLALTTAFKFANGIALLPNNEVLVAHSAKGHLTSHTFFPSNRTLSPGQTIPVNMPMDNLSVDIHGDIYVAAFPKVLALIEAMDGEKRPDGEWVEIPSTVFRVRKEGATWVVEKVLEDVEGSVLPGSTVAARDGVTGMLWLGGVASPFVGVCVPV</sequence>
<dbReference type="SUPFAM" id="SSF63829">
    <property type="entry name" value="Calcium-dependent phosphotriesterase"/>
    <property type="match status" value="1"/>
</dbReference>
<evidence type="ECO:0000313" key="1">
    <source>
        <dbReference type="EMBL" id="KUJ14191.1"/>
    </source>
</evidence>
<gene>
    <name evidence="1" type="ORF">LY89DRAFT_698616</name>
</gene>
<dbReference type="RefSeq" id="XP_018068546.1">
    <property type="nucleotide sequence ID" value="XM_018216995.1"/>
</dbReference>
<dbReference type="Gene3D" id="2.120.10.30">
    <property type="entry name" value="TolB, C-terminal domain"/>
    <property type="match status" value="1"/>
</dbReference>
<dbReference type="InterPro" id="IPR011042">
    <property type="entry name" value="6-blade_b-propeller_TolB-like"/>
</dbReference>
<dbReference type="PANTHER" id="PTHR11799:SF20">
    <property type="entry name" value="SMP-30_GLUCONOLACTONASE_LRE-LIKE REGION DOMAIN-CONTAINING PROTEIN"/>
    <property type="match status" value="1"/>
</dbReference>
<dbReference type="InterPro" id="IPR051288">
    <property type="entry name" value="Serum_paraoxonase/arylesterase"/>
</dbReference>
<dbReference type="PANTHER" id="PTHR11799">
    <property type="entry name" value="PARAOXONASE"/>
    <property type="match status" value="1"/>
</dbReference>
<reference evidence="1 2" key="1">
    <citation type="submission" date="2015-10" db="EMBL/GenBank/DDBJ databases">
        <title>Full genome of DAOMC 229536 Phialocephala scopiformis, a fungal endophyte of spruce producing the potent anti-insectan compound rugulosin.</title>
        <authorList>
            <consortium name="DOE Joint Genome Institute"/>
            <person name="Walker A.K."/>
            <person name="Frasz S.L."/>
            <person name="Seifert K.A."/>
            <person name="Miller J.D."/>
            <person name="Mondo S.J."/>
            <person name="Labutti K."/>
            <person name="Lipzen A."/>
            <person name="Dockter R."/>
            <person name="Kennedy M."/>
            <person name="Grigoriev I.V."/>
            <person name="Spatafora J.W."/>
        </authorList>
    </citation>
    <scope>NUCLEOTIDE SEQUENCE [LARGE SCALE GENOMIC DNA]</scope>
    <source>
        <strain evidence="1 2">CBS 120377</strain>
    </source>
</reference>
<dbReference type="EMBL" id="KQ947420">
    <property type="protein sequence ID" value="KUJ14191.1"/>
    <property type="molecule type" value="Genomic_DNA"/>
</dbReference>
<proteinExistence type="predicted"/>
<dbReference type="InParanoid" id="A0A194X1Y0"/>
<dbReference type="OrthoDB" id="5307922at2759"/>